<organism evidence="2 3">
    <name type="scientific">Candidatus Aphodenecus pullistercoris</name>
    <dbReference type="NCBI Taxonomy" id="2840669"/>
    <lineage>
        <taxon>Bacteria</taxon>
        <taxon>Pseudomonadati</taxon>
        <taxon>Spirochaetota</taxon>
        <taxon>Spirochaetia</taxon>
        <taxon>Spirochaetales</taxon>
        <taxon>Candidatus Aphodenecus</taxon>
    </lineage>
</organism>
<comment type="caution">
    <text evidence="2">The sequence shown here is derived from an EMBL/GenBank/DDBJ whole genome shotgun (WGS) entry which is preliminary data.</text>
</comment>
<keyword evidence="1" id="KW-0472">Membrane</keyword>
<dbReference type="Pfam" id="PF13174">
    <property type="entry name" value="TPR_6"/>
    <property type="match status" value="1"/>
</dbReference>
<dbReference type="InterPro" id="IPR011990">
    <property type="entry name" value="TPR-like_helical_dom_sf"/>
</dbReference>
<gene>
    <name evidence="2" type="ORF">IAC42_00155</name>
</gene>
<dbReference type="EMBL" id="JADIMU010000001">
    <property type="protein sequence ID" value="MBO8442161.1"/>
    <property type="molecule type" value="Genomic_DNA"/>
</dbReference>
<dbReference type="Proteomes" id="UP000823633">
    <property type="component" value="Unassembled WGS sequence"/>
</dbReference>
<evidence type="ECO:0000313" key="3">
    <source>
        <dbReference type="Proteomes" id="UP000823633"/>
    </source>
</evidence>
<evidence type="ECO:0000256" key="1">
    <source>
        <dbReference type="SAM" id="Phobius"/>
    </source>
</evidence>
<dbReference type="InterPro" id="IPR019734">
    <property type="entry name" value="TPR_rpt"/>
</dbReference>
<reference evidence="2" key="2">
    <citation type="journal article" date="2021" name="PeerJ">
        <title>Extensive microbial diversity within the chicken gut microbiome revealed by metagenomics and culture.</title>
        <authorList>
            <person name="Gilroy R."/>
            <person name="Ravi A."/>
            <person name="Getino M."/>
            <person name="Pursley I."/>
            <person name="Horton D.L."/>
            <person name="Alikhan N.F."/>
            <person name="Baker D."/>
            <person name="Gharbi K."/>
            <person name="Hall N."/>
            <person name="Watson M."/>
            <person name="Adriaenssens E.M."/>
            <person name="Foster-Nyarko E."/>
            <person name="Jarju S."/>
            <person name="Secka A."/>
            <person name="Antonio M."/>
            <person name="Oren A."/>
            <person name="Chaudhuri R.R."/>
            <person name="La Ragione R."/>
            <person name="Hildebrand F."/>
            <person name="Pallen M.J."/>
        </authorList>
    </citation>
    <scope>NUCLEOTIDE SEQUENCE</scope>
    <source>
        <strain evidence="2">11167</strain>
    </source>
</reference>
<proteinExistence type="predicted"/>
<evidence type="ECO:0000313" key="2">
    <source>
        <dbReference type="EMBL" id="MBO8442161.1"/>
    </source>
</evidence>
<name>A0A9D9E6M0_9SPIR</name>
<dbReference type="Gene3D" id="1.25.40.10">
    <property type="entry name" value="Tetratricopeptide repeat domain"/>
    <property type="match status" value="1"/>
</dbReference>
<dbReference type="SUPFAM" id="SSF48452">
    <property type="entry name" value="TPR-like"/>
    <property type="match status" value="1"/>
</dbReference>
<keyword evidence="1" id="KW-0812">Transmembrane</keyword>
<accession>A0A9D9E6M0</accession>
<protein>
    <submittedName>
        <fullName evidence="2">Tetratricopeptide repeat protein</fullName>
    </submittedName>
</protein>
<keyword evidence="1" id="KW-1133">Transmembrane helix</keyword>
<reference evidence="2" key="1">
    <citation type="submission" date="2020-10" db="EMBL/GenBank/DDBJ databases">
        <authorList>
            <person name="Gilroy R."/>
        </authorList>
    </citation>
    <scope>NUCLEOTIDE SEQUENCE</scope>
    <source>
        <strain evidence="2">11167</strain>
    </source>
</reference>
<sequence>MKDKNKNLTSSEKLAAKTEGFFARNYRLLIIILVLIAVACVGIWIGSVIAGNSASSRADAVYQLESDYNALLLMDVNSSDYTTAASQFVSDAEAILADAGASGDYASLKTNYLLGLYYAFAEDWATALSYFQTVATDGQGTYFGSLALANAAACAENNGDQNLALQYYNQIWDDYGTEAPESPKALFNAARIYEQTGDTELATATYNQLVDQFTSSEYSQLASARLIVLE</sequence>
<feature type="transmembrane region" description="Helical" evidence="1">
    <location>
        <begin position="28"/>
        <end position="50"/>
    </location>
</feature>
<dbReference type="AlphaFoldDB" id="A0A9D9E6M0"/>